<dbReference type="Proteomes" id="UP001589646">
    <property type="component" value="Unassembled WGS sequence"/>
</dbReference>
<protein>
    <submittedName>
        <fullName evidence="4">Zinc ribbon domain-containing protein</fullName>
    </submittedName>
</protein>
<sequence>MDVDDVGLGHTTKLRWNSKEERVWSDAAVHPPIVSREDFTAVAATLASRGDRHTDKTRKRTPKPYQLRGLLHCGVCERKMQGQWINQAPYYRCRFPEEYALANHLVHPRNVYLREDNIVPYLDRWLGRLFAPHNVTPRTT</sequence>
<evidence type="ECO:0000256" key="1">
    <source>
        <dbReference type="ARBA" id="ARBA00023125"/>
    </source>
</evidence>
<keyword evidence="2" id="KW-0233">DNA recombination</keyword>
<dbReference type="RefSeq" id="WP_346127801.1">
    <property type="nucleotide sequence ID" value="NZ_BAAAXC010000015.1"/>
</dbReference>
<evidence type="ECO:0000313" key="4">
    <source>
        <dbReference type="EMBL" id="MFB9529798.1"/>
    </source>
</evidence>
<dbReference type="PANTHER" id="PTHR30461:SF2">
    <property type="entry name" value="SERINE RECOMBINASE PINE-RELATED"/>
    <property type="match status" value="1"/>
</dbReference>
<feature type="domain" description="Recombinase zinc beta ribbon" evidence="3">
    <location>
        <begin position="67"/>
        <end position="101"/>
    </location>
</feature>
<dbReference type="PANTHER" id="PTHR30461">
    <property type="entry name" value="DNA-INVERTASE FROM LAMBDOID PROPHAGE"/>
    <property type="match status" value="1"/>
</dbReference>
<keyword evidence="5" id="KW-1185">Reference proteome</keyword>
<name>A0ABV5Q3G1_9ACTN</name>
<reference evidence="4 5" key="1">
    <citation type="submission" date="2024-09" db="EMBL/GenBank/DDBJ databases">
        <authorList>
            <person name="Sun Q."/>
            <person name="Mori K."/>
        </authorList>
    </citation>
    <scope>NUCLEOTIDE SEQUENCE [LARGE SCALE GENOMIC DNA]</scope>
    <source>
        <strain evidence="4 5">JCM 3323</strain>
    </source>
</reference>
<keyword evidence="1" id="KW-0238">DNA-binding</keyword>
<dbReference type="Gene3D" id="3.90.1750.20">
    <property type="entry name" value="Putative Large Serine Recombinase, Chain B, Domain 2"/>
    <property type="match status" value="1"/>
</dbReference>
<proteinExistence type="predicted"/>
<comment type="caution">
    <text evidence="4">The sequence shown here is derived from an EMBL/GenBank/DDBJ whole genome shotgun (WGS) entry which is preliminary data.</text>
</comment>
<dbReference type="Pfam" id="PF13408">
    <property type="entry name" value="Zn_ribbon_recom"/>
    <property type="match status" value="1"/>
</dbReference>
<dbReference type="EMBL" id="JBHMCE010000007">
    <property type="protein sequence ID" value="MFB9529798.1"/>
    <property type="molecule type" value="Genomic_DNA"/>
</dbReference>
<evidence type="ECO:0000259" key="3">
    <source>
        <dbReference type="Pfam" id="PF13408"/>
    </source>
</evidence>
<gene>
    <name evidence="4" type="ORF">ACFFRN_24615</name>
</gene>
<evidence type="ECO:0000313" key="5">
    <source>
        <dbReference type="Proteomes" id="UP001589646"/>
    </source>
</evidence>
<organism evidence="4 5">
    <name type="scientific">Nonomuraea roseola</name>
    <dbReference type="NCBI Taxonomy" id="46179"/>
    <lineage>
        <taxon>Bacteria</taxon>
        <taxon>Bacillati</taxon>
        <taxon>Actinomycetota</taxon>
        <taxon>Actinomycetes</taxon>
        <taxon>Streptosporangiales</taxon>
        <taxon>Streptosporangiaceae</taxon>
        <taxon>Nonomuraea</taxon>
    </lineage>
</organism>
<accession>A0ABV5Q3G1</accession>
<dbReference type="InterPro" id="IPR050639">
    <property type="entry name" value="SSR_resolvase"/>
</dbReference>
<evidence type="ECO:0000256" key="2">
    <source>
        <dbReference type="ARBA" id="ARBA00023172"/>
    </source>
</evidence>
<dbReference type="InterPro" id="IPR038109">
    <property type="entry name" value="DNA_bind_recomb_sf"/>
</dbReference>
<dbReference type="InterPro" id="IPR025827">
    <property type="entry name" value="Zn_ribbon_recom_dom"/>
</dbReference>